<dbReference type="Pfam" id="PF03372">
    <property type="entry name" value="Exo_endo_phos"/>
    <property type="match status" value="1"/>
</dbReference>
<sequence length="278" mass="30801">MKRLLPTLLLLAAFTFTVTPAQAHDRPTTLRVATYNIHAGAGSDNVFDVDRTAEAIASLDASVISLQEVDVHWHSRSQWRDLATELATTLDMHIFFGPIYSLDPTTPGAPRREFGNAILSSYPIVDAKNHEITRLSTQVPNPVPEPMPGFPEVEIDVNGTPVHVYSTHLDYRPDPAVRQAQVADMRRIMRCDHGEPQLLLGDFNAPPEAPELRPLWRKLSDVWAKSGQPDPGYTYPASAPDRRIDYIAASKRFKVKSAATPTTLASDHLPVVAELTLR</sequence>
<reference evidence="3 4" key="1">
    <citation type="journal article" date="2009" name="Stand. Genomic Sci.">
        <title>Complete genome sequence of Stackebrandtia nassauensis type strain (LLR-40K-21).</title>
        <authorList>
            <person name="Munk C."/>
            <person name="Lapidus A."/>
            <person name="Copeland A."/>
            <person name="Jando M."/>
            <person name="Mayilraj S."/>
            <person name="Glavina Del Rio T."/>
            <person name="Nolan M."/>
            <person name="Chen F."/>
            <person name="Lucas S."/>
            <person name="Tice H."/>
            <person name="Cheng J.F."/>
            <person name="Han C."/>
            <person name="Detter J.C."/>
            <person name="Bruce D."/>
            <person name="Goodwin L."/>
            <person name="Chain P."/>
            <person name="Pitluck S."/>
            <person name="Goker M."/>
            <person name="Ovchinikova G."/>
            <person name="Pati A."/>
            <person name="Ivanova N."/>
            <person name="Mavromatis K."/>
            <person name="Chen A."/>
            <person name="Palaniappan K."/>
            <person name="Land M."/>
            <person name="Hauser L."/>
            <person name="Chang Y.J."/>
            <person name="Jeffries C.D."/>
            <person name="Bristow J."/>
            <person name="Eisen J.A."/>
            <person name="Markowitz V."/>
            <person name="Hugenholtz P."/>
            <person name="Kyrpides N.C."/>
            <person name="Klenk H.P."/>
        </authorList>
    </citation>
    <scope>NUCLEOTIDE SEQUENCE [LARGE SCALE GENOMIC DNA]</scope>
    <source>
        <strain evidence="4">DSM 44728 / CIP 108903 / NRRL B-16338 / NBRC 102104 / LLR-40K-21</strain>
    </source>
</reference>
<organism evidence="3 4">
    <name type="scientific">Stackebrandtia nassauensis (strain DSM 44728 / CIP 108903 / NRRL B-16338 / NBRC 102104 / LLR-40K-21)</name>
    <dbReference type="NCBI Taxonomy" id="446470"/>
    <lineage>
        <taxon>Bacteria</taxon>
        <taxon>Bacillati</taxon>
        <taxon>Actinomycetota</taxon>
        <taxon>Actinomycetes</taxon>
        <taxon>Glycomycetales</taxon>
        <taxon>Glycomycetaceae</taxon>
        <taxon>Stackebrandtia</taxon>
    </lineage>
</organism>
<feature type="chain" id="PRO_5003049861" evidence="1">
    <location>
        <begin position="24"/>
        <end position="278"/>
    </location>
</feature>
<dbReference type="InterPro" id="IPR005135">
    <property type="entry name" value="Endo/exonuclease/phosphatase"/>
</dbReference>
<name>D3QBU4_STANL</name>
<keyword evidence="4" id="KW-1185">Reference proteome</keyword>
<dbReference type="HOGENOM" id="CLU_060500_5_0_11"/>
<dbReference type="eggNOG" id="COG3568">
    <property type="taxonomic scope" value="Bacteria"/>
</dbReference>
<dbReference type="Proteomes" id="UP000000844">
    <property type="component" value="Chromosome"/>
</dbReference>
<evidence type="ECO:0000256" key="1">
    <source>
        <dbReference type="SAM" id="SignalP"/>
    </source>
</evidence>
<keyword evidence="1" id="KW-0732">Signal</keyword>
<dbReference type="SUPFAM" id="SSF56219">
    <property type="entry name" value="DNase I-like"/>
    <property type="match status" value="1"/>
</dbReference>
<dbReference type="GO" id="GO:0006506">
    <property type="term" value="P:GPI anchor biosynthetic process"/>
    <property type="evidence" value="ECO:0007669"/>
    <property type="project" value="TreeGrafter"/>
</dbReference>
<gene>
    <name evidence="3" type="ordered locus">Snas_5198</name>
</gene>
<dbReference type="KEGG" id="sna:Snas_5198"/>
<feature type="domain" description="Endonuclease/exonuclease/phosphatase" evidence="2">
    <location>
        <begin position="33"/>
        <end position="268"/>
    </location>
</feature>
<dbReference type="GO" id="GO:0004527">
    <property type="term" value="F:exonuclease activity"/>
    <property type="evidence" value="ECO:0007669"/>
    <property type="project" value="UniProtKB-KW"/>
</dbReference>
<evidence type="ECO:0000313" key="4">
    <source>
        <dbReference type="Proteomes" id="UP000000844"/>
    </source>
</evidence>
<dbReference type="AlphaFoldDB" id="D3QBU4"/>
<dbReference type="InterPro" id="IPR051916">
    <property type="entry name" value="GPI-anchor_lipid_remodeler"/>
</dbReference>
<proteinExistence type="predicted"/>
<feature type="signal peptide" evidence="1">
    <location>
        <begin position="1"/>
        <end position="23"/>
    </location>
</feature>
<evidence type="ECO:0000259" key="2">
    <source>
        <dbReference type="Pfam" id="PF03372"/>
    </source>
</evidence>
<accession>D3QBU4</accession>
<dbReference type="PANTHER" id="PTHR14859:SF15">
    <property type="entry name" value="ENDONUCLEASE_EXONUCLEASE_PHOSPHATASE DOMAIN-CONTAINING PROTEIN"/>
    <property type="match status" value="1"/>
</dbReference>
<keyword evidence="3" id="KW-0269">Exonuclease</keyword>
<dbReference type="STRING" id="446470.Snas_5198"/>
<dbReference type="Gene3D" id="3.60.10.10">
    <property type="entry name" value="Endonuclease/exonuclease/phosphatase"/>
    <property type="match status" value="1"/>
</dbReference>
<keyword evidence="3" id="KW-0540">Nuclease</keyword>
<keyword evidence="3" id="KW-0378">Hydrolase</keyword>
<keyword evidence="3" id="KW-0255">Endonuclease</keyword>
<dbReference type="InterPro" id="IPR036691">
    <property type="entry name" value="Endo/exonu/phosph_ase_sf"/>
</dbReference>
<dbReference type="EMBL" id="CP001778">
    <property type="protein sequence ID" value="ADD44833.1"/>
    <property type="molecule type" value="Genomic_DNA"/>
</dbReference>
<dbReference type="GO" id="GO:0016020">
    <property type="term" value="C:membrane"/>
    <property type="evidence" value="ECO:0007669"/>
    <property type="project" value="GOC"/>
</dbReference>
<dbReference type="PANTHER" id="PTHR14859">
    <property type="entry name" value="CALCOFLUOR WHITE HYPERSENSITIVE PROTEIN PRECURSOR"/>
    <property type="match status" value="1"/>
</dbReference>
<evidence type="ECO:0000313" key="3">
    <source>
        <dbReference type="EMBL" id="ADD44833.1"/>
    </source>
</evidence>
<protein>
    <submittedName>
        <fullName evidence="3">Endonuclease/exonuclease/phosphatase</fullName>
    </submittedName>
</protein>
<dbReference type="GO" id="GO:0004519">
    <property type="term" value="F:endonuclease activity"/>
    <property type="evidence" value="ECO:0007669"/>
    <property type="project" value="UniProtKB-KW"/>
</dbReference>